<accession>A0A1J1I9D1</accession>
<dbReference type="EMBL" id="CVRI01000044">
    <property type="protein sequence ID" value="CRK96877.1"/>
    <property type="molecule type" value="Genomic_DNA"/>
</dbReference>
<keyword evidence="1" id="KW-1133">Transmembrane helix</keyword>
<keyword evidence="3" id="KW-1185">Reference proteome</keyword>
<sequence length="80" mass="9216">MLSNKQQHKKADFVAFVLMVFLEFAKVSLLPSLSDFSCCLFFLGFQDFNRAQSFTENYHEAYLISIKETSVVDFPSFVMA</sequence>
<evidence type="ECO:0000313" key="2">
    <source>
        <dbReference type="EMBL" id="CRK96877.1"/>
    </source>
</evidence>
<protein>
    <submittedName>
        <fullName evidence="2">CLUMA_CG010235, isoform A</fullName>
    </submittedName>
</protein>
<reference evidence="2 3" key="1">
    <citation type="submission" date="2015-04" db="EMBL/GenBank/DDBJ databases">
        <authorList>
            <person name="Syromyatnikov M.Y."/>
            <person name="Popov V.N."/>
        </authorList>
    </citation>
    <scope>NUCLEOTIDE SEQUENCE [LARGE SCALE GENOMIC DNA]</scope>
</reference>
<proteinExistence type="predicted"/>
<evidence type="ECO:0000313" key="3">
    <source>
        <dbReference type="Proteomes" id="UP000183832"/>
    </source>
</evidence>
<keyword evidence="1" id="KW-0812">Transmembrane</keyword>
<dbReference type="Proteomes" id="UP000183832">
    <property type="component" value="Unassembled WGS sequence"/>
</dbReference>
<keyword evidence="1" id="KW-0472">Membrane</keyword>
<name>A0A1J1I9D1_9DIPT</name>
<evidence type="ECO:0000256" key="1">
    <source>
        <dbReference type="SAM" id="Phobius"/>
    </source>
</evidence>
<organism evidence="2 3">
    <name type="scientific">Clunio marinus</name>
    <dbReference type="NCBI Taxonomy" id="568069"/>
    <lineage>
        <taxon>Eukaryota</taxon>
        <taxon>Metazoa</taxon>
        <taxon>Ecdysozoa</taxon>
        <taxon>Arthropoda</taxon>
        <taxon>Hexapoda</taxon>
        <taxon>Insecta</taxon>
        <taxon>Pterygota</taxon>
        <taxon>Neoptera</taxon>
        <taxon>Endopterygota</taxon>
        <taxon>Diptera</taxon>
        <taxon>Nematocera</taxon>
        <taxon>Chironomoidea</taxon>
        <taxon>Chironomidae</taxon>
        <taxon>Clunio</taxon>
    </lineage>
</organism>
<feature type="transmembrane region" description="Helical" evidence="1">
    <location>
        <begin position="12"/>
        <end position="33"/>
    </location>
</feature>
<gene>
    <name evidence="2" type="ORF">CLUMA_CG010235</name>
</gene>
<dbReference type="AlphaFoldDB" id="A0A1J1I9D1"/>